<accession>A0A7X0JMU3</accession>
<evidence type="ECO:0000256" key="1">
    <source>
        <dbReference type="SAM" id="Phobius"/>
    </source>
</evidence>
<dbReference type="AlphaFoldDB" id="A0A7X0JMU3"/>
<keyword evidence="1" id="KW-0812">Transmembrane</keyword>
<feature type="transmembrane region" description="Helical" evidence="1">
    <location>
        <begin position="118"/>
        <end position="136"/>
    </location>
</feature>
<name>A0A7X0JMU3_9HYPH</name>
<evidence type="ECO:0000313" key="2">
    <source>
        <dbReference type="EMBL" id="MBB6509652.1"/>
    </source>
</evidence>
<dbReference type="EMBL" id="JACHBU010000005">
    <property type="protein sequence ID" value="MBB6509652.1"/>
    <property type="molecule type" value="Genomic_DNA"/>
</dbReference>
<keyword evidence="1" id="KW-0472">Membrane</keyword>
<sequence length="231" mass="25232">MLPHHAYAVTSRPWYLLTLALVGAAVLFAIDLASNGFTTALTKETGALEISTALLYAYTAMVWLWTRTGDIWRRDWQVAAIMLLMMGRELDLDKRLTSVGMLKSNLYLTNMAQPVERVFGVLVILFVATVAFRLIVRNGPELLSGVRYRASWAWNIIAAIGLAIVSKSIDGLDRKLAPFGVIVSDHTNLLLGIVEEVLEFGIPVMFLVATISSIDLSAAARGRKPAAASAL</sequence>
<feature type="transmembrane region" description="Helical" evidence="1">
    <location>
        <begin position="46"/>
        <end position="66"/>
    </location>
</feature>
<dbReference type="RefSeq" id="WP_139283852.1">
    <property type="nucleotide sequence ID" value="NZ_JACHBU010000005.1"/>
</dbReference>
<comment type="caution">
    <text evidence="2">The sequence shown here is derived from an EMBL/GenBank/DDBJ whole genome shotgun (WGS) entry which is preliminary data.</text>
</comment>
<feature type="transmembrane region" description="Helical" evidence="1">
    <location>
        <begin position="148"/>
        <end position="169"/>
    </location>
</feature>
<reference evidence="2 3" key="1">
    <citation type="submission" date="2020-08" db="EMBL/GenBank/DDBJ databases">
        <title>The Agave Microbiome: Exploring the role of microbial communities in plant adaptations to desert environments.</title>
        <authorList>
            <person name="Partida-Martinez L.P."/>
        </authorList>
    </citation>
    <scope>NUCLEOTIDE SEQUENCE [LARGE SCALE GENOMIC DNA]</scope>
    <source>
        <strain evidence="2 3">AS3.12</strain>
    </source>
</reference>
<protein>
    <submittedName>
        <fullName evidence="2">Uncharacterized protein</fullName>
    </submittedName>
</protein>
<gene>
    <name evidence="2" type="ORF">F4695_003020</name>
</gene>
<feature type="transmembrane region" description="Helical" evidence="1">
    <location>
        <begin position="14"/>
        <end position="34"/>
    </location>
</feature>
<keyword evidence="1" id="KW-1133">Transmembrane helix</keyword>
<organism evidence="2 3">
    <name type="scientific">Rhizobium soli</name>
    <dbReference type="NCBI Taxonomy" id="424798"/>
    <lineage>
        <taxon>Bacteria</taxon>
        <taxon>Pseudomonadati</taxon>
        <taxon>Pseudomonadota</taxon>
        <taxon>Alphaproteobacteria</taxon>
        <taxon>Hyphomicrobiales</taxon>
        <taxon>Rhizobiaceae</taxon>
        <taxon>Rhizobium/Agrobacterium group</taxon>
        <taxon>Rhizobium</taxon>
    </lineage>
</organism>
<evidence type="ECO:0000313" key="3">
    <source>
        <dbReference type="Proteomes" id="UP000585437"/>
    </source>
</evidence>
<proteinExistence type="predicted"/>
<keyword evidence="3" id="KW-1185">Reference proteome</keyword>
<dbReference type="Proteomes" id="UP000585437">
    <property type="component" value="Unassembled WGS sequence"/>
</dbReference>